<evidence type="ECO:0000313" key="3">
    <source>
        <dbReference type="Proteomes" id="UP000044602"/>
    </source>
</evidence>
<organism evidence="2 3">
    <name type="scientific">Verticillium longisporum</name>
    <name type="common">Verticillium dahliae var. longisporum</name>
    <dbReference type="NCBI Taxonomy" id="100787"/>
    <lineage>
        <taxon>Eukaryota</taxon>
        <taxon>Fungi</taxon>
        <taxon>Dikarya</taxon>
        <taxon>Ascomycota</taxon>
        <taxon>Pezizomycotina</taxon>
        <taxon>Sordariomycetes</taxon>
        <taxon>Hypocreomycetidae</taxon>
        <taxon>Glomerellales</taxon>
        <taxon>Plectosphaerellaceae</taxon>
        <taxon>Verticillium</taxon>
    </lineage>
</organism>
<feature type="compositionally biased region" description="Basic residues" evidence="1">
    <location>
        <begin position="43"/>
        <end position="57"/>
    </location>
</feature>
<proteinExistence type="predicted"/>
<feature type="region of interest" description="Disordered" evidence="1">
    <location>
        <begin position="71"/>
        <end position="100"/>
    </location>
</feature>
<sequence>QDPPRLGLQRRQLDPGLQHGLVPEPRGLGLDDQHGRQRPAAARLRRPGGRAHGRQAHHQLCQQLGRLRRHQGLHQRLRRHPPDLVHQHGRPGPVPPLRPG</sequence>
<dbReference type="EMBL" id="CVQH01012381">
    <property type="protein sequence ID" value="CRK21224.1"/>
    <property type="molecule type" value="Genomic_DNA"/>
</dbReference>
<evidence type="ECO:0000313" key="2">
    <source>
        <dbReference type="EMBL" id="CRK21224.1"/>
    </source>
</evidence>
<dbReference type="AlphaFoldDB" id="A0A0G4LGZ9"/>
<feature type="region of interest" description="Disordered" evidence="1">
    <location>
        <begin position="1"/>
        <end position="57"/>
    </location>
</feature>
<accession>A0A0G4LGZ9</accession>
<gene>
    <name evidence="2" type="ORF">BN1708_017851</name>
</gene>
<feature type="non-terminal residue" evidence="2">
    <location>
        <position position="1"/>
    </location>
</feature>
<feature type="non-terminal residue" evidence="2">
    <location>
        <position position="100"/>
    </location>
</feature>
<reference evidence="2 3" key="1">
    <citation type="submission" date="2015-05" db="EMBL/GenBank/DDBJ databases">
        <authorList>
            <person name="Wang D.B."/>
            <person name="Wang M."/>
        </authorList>
    </citation>
    <scope>NUCLEOTIDE SEQUENCE [LARGE SCALE GENOMIC DNA]</scope>
    <source>
        <strain evidence="2">VL1</strain>
    </source>
</reference>
<evidence type="ECO:0000256" key="1">
    <source>
        <dbReference type="SAM" id="MobiDB-lite"/>
    </source>
</evidence>
<keyword evidence="3" id="KW-1185">Reference proteome</keyword>
<name>A0A0G4LGZ9_VERLO</name>
<dbReference type="Proteomes" id="UP000044602">
    <property type="component" value="Unassembled WGS sequence"/>
</dbReference>
<protein>
    <submittedName>
        <fullName evidence="2">Uncharacterized protein</fullName>
    </submittedName>
</protein>